<evidence type="ECO:0008006" key="6">
    <source>
        <dbReference type="Google" id="ProtNLM"/>
    </source>
</evidence>
<dbReference type="AlphaFoldDB" id="A0AA38YB24"/>
<dbReference type="GO" id="GO:0016829">
    <property type="term" value="F:lyase activity"/>
    <property type="evidence" value="ECO:0007669"/>
    <property type="project" value="UniProtKB-KW"/>
</dbReference>
<evidence type="ECO:0000256" key="2">
    <source>
        <dbReference type="ARBA" id="ARBA00023239"/>
    </source>
</evidence>
<evidence type="ECO:0000313" key="5">
    <source>
        <dbReference type="Proteomes" id="UP001172681"/>
    </source>
</evidence>
<dbReference type="Pfam" id="PF00378">
    <property type="entry name" value="ECH_1"/>
    <property type="match status" value="1"/>
</dbReference>
<dbReference type="InterPro" id="IPR029045">
    <property type="entry name" value="ClpP/crotonase-like_dom_sf"/>
</dbReference>
<dbReference type="EMBL" id="JAPDRN010000011">
    <property type="protein sequence ID" value="KAJ9641707.1"/>
    <property type="molecule type" value="Genomic_DNA"/>
</dbReference>
<dbReference type="Gene3D" id="3.90.226.10">
    <property type="entry name" value="2-enoyl-CoA Hydratase, Chain A, domain 1"/>
    <property type="match status" value="1"/>
</dbReference>
<dbReference type="GO" id="GO:0006635">
    <property type="term" value="P:fatty acid beta-oxidation"/>
    <property type="evidence" value="ECO:0007669"/>
    <property type="project" value="TreeGrafter"/>
</dbReference>
<protein>
    <recommendedName>
        <fullName evidence="6">Enoyl-CoA hydratase</fullName>
    </recommendedName>
</protein>
<dbReference type="PANTHER" id="PTHR11941:SF68">
    <property type="entry name" value="CARNITINYL-COA DEHYDRATASE"/>
    <property type="match status" value="1"/>
</dbReference>
<keyword evidence="2" id="KW-0456">Lyase</keyword>
<dbReference type="GO" id="GO:0005739">
    <property type="term" value="C:mitochondrion"/>
    <property type="evidence" value="ECO:0007669"/>
    <property type="project" value="TreeGrafter"/>
</dbReference>
<dbReference type="InterPro" id="IPR014748">
    <property type="entry name" value="Enoyl-CoA_hydra_C"/>
</dbReference>
<comment type="similarity">
    <text evidence="1 3">Belongs to the enoyl-CoA hydratase/isomerase family.</text>
</comment>
<dbReference type="Proteomes" id="UP001172681">
    <property type="component" value="Unassembled WGS sequence"/>
</dbReference>
<dbReference type="SUPFAM" id="SSF52096">
    <property type="entry name" value="ClpP/crotonase"/>
    <property type="match status" value="1"/>
</dbReference>
<dbReference type="InterPro" id="IPR018376">
    <property type="entry name" value="Enoyl-CoA_hyd/isom_CS"/>
</dbReference>
<dbReference type="InterPro" id="IPR001753">
    <property type="entry name" value="Enoyl-CoA_hydra/iso"/>
</dbReference>
<gene>
    <name evidence="4" type="ORF">H2204_002769</name>
</gene>
<sequence length="285" mass="31350">MGSMPAFGSRPPPCSGCDVTFPEQHIMLATINRPRQLNSIPYELHWQMDALFRWFDKEPTLRVAIVTGAGDRAFCVGSDLIEIERIKKSGDDSWKTEPYKYNHPSTGFAGISRREGKKPIVAAINGYALGGGWEIALNCDVVIASPSARFGLPEAKVGLYAYGGGLPRLIRTAGLHVASEIALTGRTITAKEALHRNLVNRISDSSQTLIDEAFDVAREIAAVSPDALIITRAALREALEAPSIERAFQITHERFYEKLMAGPNSAEGLSAFREKRQPKWKTSRL</sequence>
<accession>A0AA38YB24</accession>
<organism evidence="4 5">
    <name type="scientific">Knufia peltigerae</name>
    <dbReference type="NCBI Taxonomy" id="1002370"/>
    <lineage>
        <taxon>Eukaryota</taxon>
        <taxon>Fungi</taxon>
        <taxon>Dikarya</taxon>
        <taxon>Ascomycota</taxon>
        <taxon>Pezizomycotina</taxon>
        <taxon>Eurotiomycetes</taxon>
        <taxon>Chaetothyriomycetidae</taxon>
        <taxon>Chaetothyriales</taxon>
        <taxon>Trichomeriaceae</taxon>
        <taxon>Knufia</taxon>
    </lineage>
</organism>
<keyword evidence="5" id="KW-1185">Reference proteome</keyword>
<dbReference type="Gene3D" id="1.10.12.10">
    <property type="entry name" value="Lyase 2-enoyl-coa Hydratase, Chain A, domain 2"/>
    <property type="match status" value="1"/>
</dbReference>
<dbReference type="PROSITE" id="PS00166">
    <property type="entry name" value="ENOYL_COA_HYDRATASE"/>
    <property type="match status" value="1"/>
</dbReference>
<evidence type="ECO:0000313" key="4">
    <source>
        <dbReference type="EMBL" id="KAJ9641707.1"/>
    </source>
</evidence>
<evidence type="ECO:0000256" key="1">
    <source>
        <dbReference type="ARBA" id="ARBA00005254"/>
    </source>
</evidence>
<name>A0AA38YB24_9EURO</name>
<evidence type="ECO:0000256" key="3">
    <source>
        <dbReference type="RuleBase" id="RU003707"/>
    </source>
</evidence>
<dbReference type="CDD" id="cd06558">
    <property type="entry name" value="crotonase-like"/>
    <property type="match status" value="1"/>
</dbReference>
<reference evidence="4" key="1">
    <citation type="submission" date="2022-10" db="EMBL/GenBank/DDBJ databases">
        <title>Culturing micro-colonial fungi from biological soil crusts in the Mojave desert and describing Neophaeococcomyces mojavensis, and introducing the new genera and species Taxawa tesnikishii.</title>
        <authorList>
            <person name="Kurbessoian T."/>
            <person name="Stajich J.E."/>
        </authorList>
    </citation>
    <scope>NUCLEOTIDE SEQUENCE</scope>
    <source>
        <strain evidence="4">TK_35</strain>
    </source>
</reference>
<dbReference type="PANTHER" id="PTHR11941">
    <property type="entry name" value="ENOYL-COA HYDRATASE-RELATED"/>
    <property type="match status" value="1"/>
</dbReference>
<comment type="caution">
    <text evidence="4">The sequence shown here is derived from an EMBL/GenBank/DDBJ whole genome shotgun (WGS) entry which is preliminary data.</text>
</comment>
<proteinExistence type="inferred from homology"/>